<feature type="transmembrane region" description="Helical" evidence="1">
    <location>
        <begin position="68"/>
        <end position="87"/>
    </location>
</feature>
<evidence type="ECO:0000313" key="2">
    <source>
        <dbReference type="EMBL" id="MFC3613055.1"/>
    </source>
</evidence>
<dbReference type="EMBL" id="JBHRXI010000004">
    <property type="protein sequence ID" value="MFC3613055.1"/>
    <property type="molecule type" value="Genomic_DNA"/>
</dbReference>
<sequence length="182" mass="19547">MSFTDAIKTCFSKYFTFSGRASRPEYWWFFLFIVLGNVVAGILDAVLFDAVTGSVETGPDGFSASAENNGPVAAIFSLAVLIPQLAAGWRRMHDTGRSGFYLLLPLLMSIAAVLILVFGIGLASAFQHGGSFDRFMTGSTILLLIPTGLVLIVSPLLVLWWLTRPSEAGENRFGPPPAQVAG</sequence>
<dbReference type="PANTHER" id="PTHR34980:SF2">
    <property type="entry name" value="INNER MEMBRANE PROTEIN YHAH-RELATED"/>
    <property type="match status" value="1"/>
</dbReference>
<keyword evidence="1" id="KW-0812">Transmembrane</keyword>
<evidence type="ECO:0000313" key="3">
    <source>
        <dbReference type="Proteomes" id="UP001595629"/>
    </source>
</evidence>
<proteinExistence type="predicted"/>
<name>A0ABV7TDV8_9RHOB</name>
<keyword evidence="1" id="KW-0472">Membrane</keyword>
<feature type="transmembrane region" description="Helical" evidence="1">
    <location>
        <begin position="99"/>
        <end position="121"/>
    </location>
</feature>
<dbReference type="InterPro" id="IPR008523">
    <property type="entry name" value="DUF805"/>
</dbReference>
<comment type="caution">
    <text evidence="2">The sequence shown here is derived from an EMBL/GenBank/DDBJ whole genome shotgun (WGS) entry which is preliminary data.</text>
</comment>
<organism evidence="2 3">
    <name type="scientific">Lutimaribacter marinistellae</name>
    <dbReference type="NCBI Taxonomy" id="1820329"/>
    <lineage>
        <taxon>Bacteria</taxon>
        <taxon>Pseudomonadati</taxon>
        <taxon>Pseudomonadota</taxon>
        <taxon>Alphaproteobacteria</taxon>
        <taxon>Rhodobacterales</taxon>
        <taxon>Roseobacteraceae</taxon>
        <taxon>Lutimaribacter</taxon>
    </lineage>
</organism>
<accession>A0ABV7TDV8</accession>
<dbReference type="PANTHER" id="PTHR34980">
    <property type="entry name" value="INNER MEMBRANE PROTEIN-RELATED-RELATED"/>
    <property type="match status" value="1"/>
</dbReference>
<keyword evidence="1" id="KW-1133">Transmembrane helix</keyword>
<dbReference type="Proteomes" id="UP001595629">
    <property type="component" value="Unassembled WGS sequence"/>
</dbReference>
<feature type="transmembrane region" description="Helical" evidence="1">
    <location>
        <begin position="26"/>
        <end position="48"/>
    </location>
</feature>
<feature type="transmembrane region" description="Helical" evidence="1">
    <location>
        <begin position="141"/>
        <end position="162"/>
    </location>
</feature>
<evidence type="ECO:0000256" key="1">
    <source>
        <dbReference type="SAM" id="Phobius"/>
    </source>
</evidence>
<reference evidence="3" key="1">
    <citation type="journal article" date="2019" name="Int. J. Syst. Evol. Microbiol.">
        <title>The Global Catalogue of Microorganisms (GCM) 10K type strain sequencing project: providing services to taxonomists for standard genome sequencing and annotation.</title>
        <authorList>
            <consortium name="The Broad Institute Genomics Platform"/>
            <consortium name="The Broad Institute Genome Sequencing Center for Infectious Disease"/>
            <person name="Wu L."/>
            <person name="Ma J."/>
        </authorList>
    </citation>
    <scope>NUCLEOTIDE SEQUENCE [LARGE SCALE GENOMIC DNA]</scope>
    <source>
        <strain evidence="3">KCTC 42911</strain>
    </source>
</reference>
<dbReference type="RefSeq" id="WP_386734234.1">
    <property type="nucleotide sequence ID" value="NZ_JBHRXI010000004.1"/>
</dbReference>
<keyword evidence="3" id="KW-1185">Reference proteome</keyword>
<gene>
    <name evidence="2" type="ORF">ACFORG_04720</name>
</gene>
<protein>
    <submittedName>
        <fullName evidence="2">DUF805 domain-containing protein</fullName>
    </submittedName>
</protein>
<dbReference type="Pfam" id="PF05656">
    <property type="entry name" value="DUF805"/>
    <property type="match status" value="1"/>
</dbReference>